<evidence type="ECO:0000256" key="6">
    <source>
        <dbReference type="PROSITE-ProRule" id="PRU00169"/>
    </source>
</evidence>
<dbReference type="PROSITE" id="PS50110">
    <property type="entry name" value="RESPONSE_REGULATORY"/>
    <property type="match status" value="1"/>
</dbReference>
<feature type="modified residue" description="4-aspartylphosphate" evidence="6">
    <location>
        <position position="56"/>
    </location>
</feature>
<organism evidence="9 10">
    <name type="scientific">Acetitomaculum ruminis DSM 5522</name>
    <dbReference type="NCBI Taxonomy" id="1120918"/>
    <lineage>
        <taxon>Bacteria</taxon>
        <taxon>Bacillati</taxon>
        <taxon>Bacillota</taxon>
        <taxon>Clostridia</taxon>
        <taxon>Lachnospirales</taxon>
        <taxon>Lachnospiraceae</taxon>
        <taxon>Acetitomaculum</taxon>
    </lineage>
</organism>
<dbReference type="PROSITE" id="PS01124">
    <property type="entry name" value="HTH_ARAC_FAMILY_2"/>
    <property type="match status" value="1"/>
</dbReference>
<dbReference type="PRINTS" id="PR00032">
    <property type="entry name" value="HTHARAC"/>
</dbReference>
<gene>
    <name evidence="9" type="ORF">SAMN05216249_12010</name>
</gene>
<evidence type="ECO:0000313" key="10">
    <source>
        <dbReference type="Proteomes" id="UP000198838"/>
    </source>
</evidence>
<dbReference type="AlphaFoldDB" id="A0A1I1A5Q5"/>
<comment type="function">
    <text evidence="5">May play the central regulatory role in sporulation. It may be an element of the effector pathway responsible for the activation of sporulation genes in response to nutritional stress. Spo0A may act in concert with spo0H (a sigma factor) to control the expression of some genes that are critical to the sporulation process.</text>
</comment>
<dbReference type="PANTHER" id="PTHR43280:SF2">
    <property type="entry name" value="HTH-TYPE TRANSCRIPTIONAL REGULATOR EXSA"/>
    <property type="match status" value="1"/>
</dbReference>
<dbReference type="Proteomes" id="UP000198838">
    <property type="component" value="Unassembled WGS sequence"/>
</dbReference>
<accession>A0A1I1A5Q5</accession>
<dbReference type="EMBL" id="FOJY01000020">
    <property type="protein sequence ID" value="SFB31820.1"/>
    <property type="molecule type" value="Genomic_DNA"/>
</dbReference>
<dbReference type="InterPro" id="IPR009057">
    <property type="entry name" value="Homeodomain-like_sf"/>
</dbReference>
<dbReference type="GO" id="GO:0003700">
    <property type="term" value="F:DNA-binding transcription factor activity"/>
    <property type="evidence" value="ECO:0007669"/>
    <property type="project" value="InterPro"/>
</dbReference>
<dbReference type="Gene3D" id="1.10.10.60">
    <property type="entry name" value="Homeodomain-like"/>
    <property type="match status" value="2"/>
</dbReference>
<dbReference type="InterPro" id="IPR020449">
    <property type="entry name" value="Tscrpt_reg_AraC-type_HTH"/>
</dbReference>
<evidence type="ECO:0000313" key="9">
    <source>
        <dbReference type="EMBL" id="SFB31820.1"/>
    </source>
</evidence>
<keyword evidence="6" id="KW-0597">Phosphoprotein</keyword>
<reference evidence="9 10" key="1">
    <citation type="submission" date="2016-10" db="EMBL/GenBank/DDBJ databases">
        <authorList>
            <person name="de Groot N.N."/>
        </authorList>
    </citation>
    <scope>NUCLEOTIDE SEQUENCE [LARGE SCALE GENOMIC DNA]</scope>
    <source>
        <strain evidence="9 10">DSM 5522</strain>
    </source>
</reference>
<dbReference type="OrthoDB" id="1769137at2"/>
<dbReference type="InterPro" id="IPR011006">
    <property type="entry name" value="CheY-like_superfamily"/>
</dbReference>
<name>A0A1I1A5Q5_9FIRM</name>
<dbReference type="GO" id="GO:0043565">
    <property type="term" value="F:sequence-specific DNA binding"/>
    <property type="evidence" value="ECO:0007669"/>
    <property type="project" value="InterPro"/>
</dbReference>
<keyword evidence="2" id="KW-0805">Transcription regulation</keyword>
<evidence type="ECO:0000259" key="7">
    <source>
        <dbReference type="PROSITE" id="PS01124"/>
    </source>
</evidence>
<dbReference type="SUPFAM" id="SSF52172">
    <property type="entry name" value="CheY-like"/>
    <property type="match status" value="1"/>
</dbReference>
<dbReference type="SUPFAM" id="SSF46689">
    <property type="entry name" value="Homeodomain-like"/>
    <property type="match status" value="1"/>
</dbReference>
<dbReference type="Pfam" id="PF00072">
    <property type="entry name" value="Response_reg"/>
    <property type="match status" value="1"/>
</dbReference>
<dbReference type="SMART" id="SM00342">
    <property type="entry name" value="HTH_ARAC"/>
    <property type="match status" value="1"/>
</dbReference>
<dbReference type="Gene3D" id="3.40.50.2300">
    <property type="match status" value="1"/>
</dbReference>
<feature type="domain" description="Response regulatory" evidence="8">
    <location>
        <begin position="3"/>
        <end position="121"/>
    </location>
</feature>
<evidence type="ECO:0000256" key="4">
    <source>
        <dbReference type="ARBA" id="ARBA00023163"/>
    </source>
</evidence>
<sequence>MYSTLVVSDDEKKLESLLSMDLFNKESEIQIESVVKDGESALKVLRKKEIDLVITDIELAGINGIELLRKIKEEKLCDFVALACENASFSYARQGIIYGACDYLIKPYSVEEINDLVLRIKNIQIKKENIEENFVENSLSYIYGRDNKYKGYIEEYIEKNYTFFRDFNKANKNIIKIFRNLADRLYADNPWMELYFSVENFYLNGTIWEKDIEAFKEHYKISFYKLFDEYQELMPPHNDNIKEVINYILSSPQEDLRQKTVARKLNFNVTFLSTIFAAQTGERFVDYVTKIKMKRAGLLLLNTNLTITYIGIELGYRDLGYFTKLFKKEYDCTPSAYRMGYYDYQI</sequence>
<keyword evidence="10" id="KW-1185">Reference proteome</keyword>
<evidence type="ECO:0000256" key="1">
    <source>
        <dbReference type="ARBA" id="ARBA00018672"/>
    </source>
</evidence>
<dbReference type="InterPro" id="IPR018060">
    <property type="entry name" value="HTH_AraC"/>
</dbReference>
<dbReference type="SMART" id="SM00448">
    <property type="entry name" value="REC"/>
    <property type="match status" value="1"/>
</dbReference>
<dbReference type="STRING" id="1120918.SAMN05216249_12010"/>
<dbReference type="PANTHER" id="PTHR43280">
    <property type="entry name" value="ARAC-FAMILY TRANSCRIPTIONAL REGULATOR"/>
    <property type="match status" value="1"/>
</dbReference>
<protein>
    <recommendedName>
        <fullName evidence="1">Stage 0 sporulation protein A homolog</fullName>
    </recommendedName>
</protein>
<dbReference type="GO" id="GO:0000160">
    <property type="term" value="P:phosphorelay signal transduction system"/>
    <property type="evidence" value="ECO:0007669"/>
    <property type="project" value="InterPro"/>
</dbReference>
<keyword evidence="4" id="KW-0804">Transcription</keyword>
<dbReference type="RefSeq" id="WP_092874029.1">
    <property type="nucleotide sequence ID" value="NZ_FOJY01000020.1"/>
</dbReference>
<evidence type="ECO:0000256" key="3">
    <source>
        <dbReference type="ARBA" id="ARBA00023125"/>
    </source>
</evidence>
<feature type="domain" description="HTH araC/xylS-type" evidence="7">
    <location>
        <begin position="242"/>
        <end position="340"/>
    </location>
</feature>
<evidence type="ECO:0000256" key="2">
    <source>
        <dbReference type="ARBA" id="ARBA00023015"/>
    </source>
</evidence>
<keyword evidence="3" id="KW-0238">DNA-binding</keyword>
<evidence type="ECO:0000259" key="8">
    <source>
        <dbReference type="PROSITE" id="PS50110"/>
    </source>
</evidence>
<proteinExistence type="predicted"/>
<dbReference type="Pfam" id="PF12833">
    <property type="entry name" value="HTH_18"/>
    <property type="match status" value="1"/>
</dbReference>
<dbReference type="InterPro" id="IPR001789">
    <property type="entry name" value="Sig_transdc_resp-reg_receiver"/>
</dbReference>
<evidence type="ECO:0000256" key="5">
    <source>
        <dbReference type="ARBA" id="ARBA00024867"/>
    </source>
</evidence>